<gene>
    <name evidence="2" type="ORF">JFL75_04110</name>
</gene>
<keyword evidence="3" id="KW-1185">Reference proteome</keyword>
<dbReference type="KEGG" id="bhc:JFL75_04110"/>
<proteinExistence type="predicted"/>
<evidence type="ECO:0000313" key="3">
    <source>
        <dbReference type="Proteomes" id="UP000595917"/>
    </source>
</evidence>
<dbReference type="InterPro" id="IPR041657">
    <property type="entry name" value="HTH_17"/>
</dbReference>
<reference evidence="2" key="1">
    <citation type="submission" date="2021-01" db="EMBL/GenBank/DDBJ databases">
        <title>Description of Breznakiella homolactica.</title>
        <authorList>
            <person name="Song Y."/>
            <person name="Brune A."/>
        </authorList>
    </citation>
    <scope>NUCLEOTIDE SEQUENCE</scope>
    <source>
        <strain evidence="2">RmG30</strain>
    </source>
</reference>
<dbReference type="Proteomes" id="UP000595917">
    <property type="component" value="Chromosome"/>
</dbReference>
<dbReference type="InterPro" id="IPR010093">
    <property type="entry name" value="SinI_DNA-bd"/>
</dbReference>
<protein>
    <submittedName>
        <fullName evidence="2">Helix-turn-helix domain-containing protein</fullName>
    </submittedName>
</protein>
<dbReference type="EMBL" id="CP067089">
    <property type="protein sequence ID" value="QQO10111.1"/>
    <property type="molecule type" value="Genomic_DNA"/>
</dbReference>
<sequence length="75" mass="8815">MIPCLTLQETARYLGVEERHVYYLAEMGYLEGWKIRSEWRFYKGAVERYAGGTDIKRINGKSSRYSDDKGYGFFS</sequence>
<accession>A0A7T7XPG2</accession>
<dbReference type="RefSeq" id="WP_215627415.1">
    <property type="nucleotide sequence ID" value="NZ_CP067089.2"/>
</dbReference>
<name>A0A7T7XPG2_9SPIR</name>
<dbReference type="AlphaFoldDB" id="A0A7T7XPG2"/>
<evidence type="ECO:0000259" key="1">
    <source>
        <dbReference type="Pfam" id="PF12728"/>
    </source>
</evidence>
<evidence type="ECO:0000313" key="2">
    <source>
        <dbReference type="EMBL" id="QQO10111.1"/>
    </source>
</evidence>
<organism evidence="2 3">
    <name type="scientific">Breznakiella homolactica</name>
    <dbReference type="NCBI Taxonomy" id="2798577"/>
    <lineage>
        <taxon>Bacteria</taxon>
        <taxon>Pseudomonadati</taxon>
        <taxon>Spirochaetota</taxon>
        <taxon>Spirochaetia</taxon>
        <taxon>Spirochaetales</taxon>
        <taxon>Breznakiellaceae</taxon>
        <taxon>Breznakiella</taxon>
    </lineage>
</organism>
<feature type="domain" description="Helix-turn-helix" evidence="1">
    <location>
        <begin position="5"/>
        <end position="50"/>
    </location>
</feature>
<dbReference type="NCBIfam" id="TIGR01764">
    <property type="entry name" value="excise"/>
    <property type="match status" value="1"/>
</dbReference>
<dbReference type="GO" id="GO:0003677">
    <property type="term" value="F:DNA binding"/>
    <property type="evidence" value="ECO:0007669"/>
    <property type="project" value="InterPro"/>
</dbReference>
<dbReference type="Pfam" id="PF12728">
    <property type="entry name" value="HTH_17"/>
    <property type="match status" value="1"/>
</dbReference>